<proteinExistence type="predicted"/>
<organism evidence="2 3">
    <name type="scientific">Candidatus Methylacidithermus pantelleriae</name>
    <dbReference type="NCBI Taxonomy" id="2744239"/>
    <lineage>
        <taxon>Bacteria</taxon>
        <taxon>Pseudomonadati</taxon>
        <taxon>Verrucomicrobiota</taxon>
        <taxon>Methylacidiphilae</taxon>
        <taxon>Methylacidiphilales</taxon>
        <taxon>Methylacidiphilaceae</taxon>
        <taxon>Candidatus Methylacidithermus</taxon>
    </lineage>
</organism>
<evidence type="ECO:0000313" key="2">
    <source>
        <dbReference type="EMBL" id="CAF0689526.1"/>
    </source>
</evidence>
<gene>
    <name evidence="2" type="ORF">MPNT_10251</name>
</gene>
<dbReference type="AlphaFoldDB" id="A0A8J2BFW2"/>
<keyword evidence="3" id="KW-1185">Reference proteome</keyword>
<evidence type="ECO:0000256" key="1">
    <source>
        <dbReference type="SAM" id="MobiDB-lite"/>
    </source>
</evidence>
<dbReference type="EMBL" id="CAJNOB010000001">
    <property type="protein sequence ID" value="CAF0689526.1"/>
    <property type="molecule type" value="Genomic_DNA"/>
</dbReference>
<protein>
    <submittedName>
        <fullName evidence="2">Uncharacterized protein</fullName>
    </submittedName>
</protein>
<dbReference type="Proteomes" id="UP000663859">
    <property type="component" value="Unassembled WGS sequence"/>
</dbReference>
<evidence type="ECO:0000313" key="3">
    <source>
        <dbReference type="Proteomes" id="UP000663859"/>
    </source>
</evidence>
<name>A0A8J2BFW2_9BACT</name>
<feature type="region of interest" description="Disordered" evidence="1">
    <location>
        <begin position="32"/>
        <end position="53"/>
    </location>
</feature>
<accession>A0A8J2BFW2</accession>
<reference evidence="2" key="1">
    <citation type="submission" date="2021-02" db="EMBL/GenBank/DDBJ databases">
        <authorList>
            <person name="Cremers G."/>
            <person name="Picone N."/>
        </authorList>
    </citation>
    <scope>NUCLEOTIDE SEQUENCE</scope>
    <source>
        <strain evidence="2">PQ17</strain>
    </source>
</reference>
<comment type="caution">
    <text evidence="2">The sequence shown here is derived from an EMBL/GenBank/DDBJ whole genome shotgun (WGS) entry which is preliminary data.</text>
</comment>
<sequence length="120" mass="13554">MSRFLFFGLGLRYRRRVGARRFFHHGIAVTPPPRELGRKKSPFSAAPRDSGPALPFCRENCPFLPSRRLAKTGQASKGRLDDPFGWQAGLKGFSWNEKRLLGFGFLSYFLLGHLGSWVLG</sequence>